<comment type="function">
    <text evidence="5">In the vertebrate host, binds to highly sulfated heparan sulfate proteoglycans (HSPGs) on the surface of host hepatocytes and is required for sporozoite invasion of the host hepatocytes.</text>
</comment>
<dbReference type="EMBL" id="CAICTM010002147">
    <property type="protein sequence ID" value="CAB9528116.1"/>
    <property type="molecule type" value="Genomic_DNA"/>
</dbReference>
<dbReference type="PANTHER" id="PTHR44826">
    <property type="entry name" value="SPORE COAT PROTEIN SP85"/>
    <property type="match status" value="1"/>
</dbReference>
<accession>A0A9N8HW81</accession>
<evidence type="ECO:0000313" key="10">
    <source>
        <dbReference type="Proteomes" id="UP001153069"/>
    </source>
</evidence>
<evidence type="ECO:0000256" key="8">
    <source>
        <dbReference type="SAM" id="SignalP"/>
    </source>
</evidence>
<feature type="compositionally biased region" description="Pro residues" evidence="7">
    <location>
        <begin position="229"/>
        <end position="256"/>
    </location>
</feature>
<evidence type="ECO:0000256" key="4">
    <source>
        <dbReference type="ARBA" id="ARBA00022737"/>
    </source>
</evidence>
<reference evidence="9" key="1">
    <citation type="submission" date="2020-06" db="EMBL/GenBank/DDBJ databases">
        <authorList>
            <consortium name="Plant Systems Biology data submission"/>
        </authorList>
    </citation>
    <scope>NUCLEOTIDE SEQUENCE</scope>
    <source>
        <strain evidence="9">D6</strain>
    </source>
</reference>
<feature type="compositionally biased region" description="Pro residues" evidence="7">
    <location>
        <begin position="195"/>
        <end position="212"/>
    </location>
</feature>
<proteinExistence type="inferred from homology"/>
<evidence type="ECO:0000256" key="5">
    <source>
        <dbReference type="ARBA" id="ARBA00033726"/>
    </source>
</evidence>
<keyword evidence="4" id="KW-0677">Repeat</keyword>
<comment type="similarity">
    <text evidence="1">Belongs to the plasmodium circumsporozoite protein family.</text>
</comment>
<evidence type="ECO:0000256" key="6">
    <source>
        <dbReference type="ARBA" id="ARBA00045806"/>
    </source>
</evidence>
<dbReference type="AlphaFoldDB" id="A0A9N8HW81"/>
<evidence type="ECO:0000256" key="7">
    <source>
        <dbReference type="SAM" id="MobiDB-lite"/>
    </source>
</evidence>
<dbReference type="Proteomes" id="UP001153069">
    <property type="component" value="Unassembled WGS sequence"/>
</dbReference>
<feature type="chain" id="PRO_5040454884" description="Circumsporozoite protein" evidence="8">
    <location>
        <begin position="22"/>
        <end position="507"/>
    </location>
</feature>
<dbReference type="PANTHER" id="PTHR44826:SF3">
    <property type="entry name" value="SPORE COAT PROTEIN SP85"/>
    <property type="match status" value="1"/>
</dbReference>
<feature type="region of interest" description="Disordered" evidence="7">
    <location>
        <begin position="182"/>
        <end position="375"/>
    </location>
</feature>
<keyword evidence="3" id="KW-0748">Sporozoite</keyword>
<evidence type="ECO:0000256" key="2">
    <source>
        <dbReference type="ARBA" id="ARBA00021911"/>
    </source>
</evidence>
<comment type="caution">
    <text evidence="9">The sequence shown here is derived from an EMBL/GenBank/DDBJ whole genome shotgun (WGS) entry which is preliminary data.</text>
</comment>
<evidence type="ECO:0000256" key="1">
    <source>
        <dbReference type="ARBA" id="ARBA00006241"/>
    </source>
</evidence>
<gene>
    <name evidence="9" type="ORF">SEMRO_2149_G316650.2</name>
</gene>
<keyword evidence="10" id="KW-1185">Reference proteome</keyword>
<protein>
    <recommendedName>
        <fullName evidence="2">Circumsporozoite protein</fullName>
    </recommendedName>
</protein>
<evidence type="ECO:0000313" key="9">
    <source>
        <dbReference type="EMBL" id="CAB9528116.1"/>
    </source>
</evidence>
<sequence>MKLYSALFTLASSFAAVSTEAGSLRATSLVPRQLDANTCSFEAAGYDDAYTVQYGGYQCMGTTCTYTYTITRNAPASEGAGLSHWNIVTGNGCVIEANQCEGATDIGDPTCANGGDPDVAKCDSGGFDTPGTSSTMTITVENVSPGFQDKGSVYFQAKAGPNCFDSTASTCTLPGPDCESVATFSPTSSLSPSPSNVPSPSPSISPSKPPSIQPSASPSETPSDEPSLAPSPSPSISPSAAPSPSPSESPSKPPSIQPSASPSETPSDEPSLAPSRSPSISPSAAPSPSPTSPSASPSVSPSASPSASPSTSPSASPSADPSASPSNAPSIEPSASPSSSPSITPSDSPSASPTENCDVNESGTMFGEPTSPTSVRFSEVGVSRWGWYQRIPQFLGEGSYEFTVWAGAGQYNEKGEGTLMGTATVLVSDCGVSSSSDTIWKISNDEYCINEDTNQRHVHVGTSLPRRLSAPGQYDSGCCVVGSECFIVVHGVTEWHETGCWKCDLAA</sequence>
<evidence type="ECO:0000256" key="3">
    <source>
        <dbReference type="ARBA" id="ARBA00022522"/>
    </source>
</evidence>
<feature type="compositionally biased region" description="Polar residues" evidence="7">
    <location>
        <begin position="354"/>
        <end position="363"/>
    </location>
</feature>
<feature type="compositionally biased region" description="Low complexity" evidence="7">
    <location>
        <begin position="185"/>
        <end position="194"/>
    </location>
</feature>
<feature type="compositionally biased region" description="Low complexity" evidence="7">
    <location>
        <begin position="270"/>
        <end position="284"/>
    </location>
</feature>
<feature type="signal peptide" evidence="8">
    <location>
        <begin position="1"/>
        <end position="21"/>
    </location>
</feature>
<feature type="compositionally biased region" description="Low complexity" evidence="7">
    <location>
        <begin position="292"/>
        <end position="353"/>
    </location>
</feature>
<organism evidence="9 10">
    <name type="scientific">Seminavis robusta</name>
    <dbReference type="NCBI Taxonomy" id="568900"/>
    <lineage>
        <taxon>Eukaryota</taxon>
        <taxon>Sar</taxon>
        <taxon>Stramenopiles</taxon>
        <taxon>Ochrophyta</taxon>
        <taxon>Bacillariophyta</taxon>
        <taxon>Bacillariophyceae</taxon>
        <taxon>Bacillariophycidae</taxon>
        <taxon>Naviculales</taxon>
        <taxon>Naviculaceae</taxon>
        <taxon>Seminavis</taxon>
    </lineage>
</organism>
<dbReference type="InterPro" id="IPR051860">
    <property type="entry name" value="Plasmodium_CSP_Invasion"/>
</dbReference>
<comment type="function">
    <text evidence="6">Essential sporozoite protein. In the mosquito vector, required for sporozoite development in the oocyst, migration through the vector hemolymph and entry into the vector salivary glands. In the vertebrate host, required for sporozoite migration through the host dermis and infection of host hepatocytes. Binds to highly sulfated heparan sulfate proteoglycans (HSPGs) on the surface of host hepatocytes.</text>
</comment>
<feature type="compositionally biased region" description="Low complexity" evidence="7">
    <location>
        <begin position="213"/>
        <end position="228"/>
    </location>
</feature>
<keyword evidence="8" id="KW-0732">Signal</keyword>
<name>A0A9N8HW81_9STRA</name>